<dbReference type="SUPFAM" id="SSF53955">
    <property type="entry name" value="Lysozyme-like"/>
    <property type="match status" value="1"/>
</dbReference>
<dbReference type="InterPro" id="IPR008258">
    <property type="entry name" value="Transglycosylase_SLT_dom_1"/>
</dbReference>
<comment type="caution">
    <text evidence="2">The sequence shown here is derived from an EMBL/GenBank/DDBJ whole genome shotgun (WGS) entry which is preliminary data.</text>
</comment>
<dbReference type="EMBL" id="LAZR01056844">
    <property type="protein sequence ID" value="KKK73301.1"/>
    <property type="molecule type" value="Genomic_DNA"/>
</dbReference>
<gene>
    <name evidence="2" type="ORF">LCGC14_2895200</name>
</gene>
<name>A0A0F9AM69_9ZZZZ</name>
<accession>A0A0F9AM69</accession>
<evidence type="ECO:0000313" key="2">
    <source>
        <dbReference type="EMBL" id="KKK73301.1"/>
    </source>
</evidence>
<proteinExistence type="predicted"/>
<feature type="domain" description="Transglycosylase SLT" evidence="1">
    <location>
        <begin position="93"/>
        <end position="194"/>
    </location>
</feature>
<dbReference type="CDD" id="cd00254">
    <property type="entry name" value="LT-like"/>
    <property type="match status" value="1"/>
</dbReference>
<evidence type="ECO:0000259" key="1">
    <source>
        <dbReference type="Pfam" id="PF01464"/>
    </source>
</evidence>
<dbReference type="Gene3D" id="1.10.530.10">
    <property type="match status" value="1"/>
</dbReference>
<dbReference type="PANTHER" id="PTHR37423">
    <property type="entry name" value="SOLUBLE LYTIC MUREIN TRANSGLYCOSYLASE-RELATED"/>
    <property type="match status" value="1"/>
</dbReference>
<protein>
    <recommendedName>
        <fullName evidence="1">Transglycosylase SLT domain-containing protein</fullName>
    </recommendedName>
</protein>
<dbReference type="InterPro" id="IPR023346">
    <property type="entry name" value="Lysozyme-like_dom_sf"/>
</dbReference>
<dbReference type="AlphaFoldDB" id="A0A0F9AM69"/>
<dbReference type="PANTHER" id="PTHR37423:SF2">
    <property type="entry name" value="MEMBRANE-BOUND LYTIC MUREIN TRANSGLYCOSYLASE C"/>
    <property type="match status" value="1"/>
</dbReference>
<organism evidence="2">
    <name type="scientific">marine sediment metagenome</name>
    <dbReference type="NCBI Taxonomy" id="412755"/>
    <lineage>
        <taxon>unclassified sequences</taxon>
        <taxon>metagenomes</taxon>
        <taxon>ecological metagenomes</taxon>
    </lineage>
</organism>
<reference evidence="2" key="1">
    <citation type="journal article" date="2015" name="Nature">
        <title>Complex archaea that bridge the gap between prokaryotes and eukaryotes.</title>
        <authorList>
            <person name="Spang A."/>
            <person name="Saw J.H."/>
            <person name="Jorgensen S.L."/>
            <person name="Zaremba-Niedzwiedzka K."/>
            <person name="Martijn J."/>
            <person name="Lind A.E."/>
            <person name="van Eijk R."/>
            <person name="Schleper C."/>
            <person name="Guy L."/>
            <person name="Ettema T.J."/>
        </authorList>
    </citation>
    <scope>NUCLEOTIDE SEQUENCE</scope>
</reference>
<sequence length="203" mass="21559">MRKTGLVASLAAVGLASVGMIAMGAAPAAAEMFASKSRAGLFASQKNILDNRASKQYSASVRLQPPKVVTPTKWDVPKYNGSYKGAYLGAASDAATRHGIPVDLFLRLVQQESGWNPKALSHKGAMGLAQLMPQTARALRVDPTDPAQNLEGGARYLKMQYRAFGSWELALAAYNAGPGAVKKYGGVPPYQETRNYVKVISGS</sequence>
<dbReference type="Pfam" id="PF01464">
    <property type="entry name" value="SLT"/>
    <property type="match status" value="1"/>
</dbReference>